<dbReference type="InterPro" id="IPR012674">
    <property type="entry name" value="Calycin"/>
</dbReference>
<reference evidence="2" key="1">
    <citation type="submission" date="2019-12" db="EMBL/GenBank/DDBJ databases">
        <title>The sialotranscriptome of the gopher-tortoise tick, Amblyomma tuberculatum.</title>
        <authorList>
            <person name="Karim S."/>
            <person name="Andersen J."/>
            <person name="Kumar D."/>
            <person name="Adamson S."/>
            <person name="Ennen J."/>
            <person name="Qualis C.P."/>
            <person name="Ribeiro J.M.C."/>
        </authorList>
    </citation>
    <scope>NUCLEOTIDE SEQUENCE</scope>
    <source>
        <strain evidence="2">Removed</strain>
        <tissue evidence="2">Salivary glands</tissue>
    </source>
</reference>
<evidence type="ECO:0000313" key="2">
    <source>
        <dbReference type="EMBL" id="NOV53322.1"/>
    </source>
</evidence>
<organism evidence="2">
    <name type="scientific">Amblyomma tuberculatum</name>
    <dbReference type="NCBI Taxonomy" id="48802"/>
    <lineage>
        <taxon>Eukaryota</taxon>
        <taxon>Metazoa</taxon>
        <taxon>Ecdysozoa</taxon>
        <taxon>Arthropoda</taxon>
        <taxon>Chelicerata</taxon>
        <taxon>Arachnida</taxon>
        <taxon>Acari</taxon>
        <taxon>Parasitiformes</taxon>
        <taxon>Ixodida</taxon>
        <taxon>Ixodoidea</taxon>
        <taxon>Ixodidae</taxon>
        <taxon>Amblyomminae</taxon>
        <taxon>Amblyomma</taxon>
    </lineage>
</organism>
<dbReference type="InterPro" id="IPR002970">
    <property type="entry name" value="Tick_his-bd"/>
</dbReference>
<sequence>MVWLKAGVCLLLFALADAGPTRNSRHDSTDYAKLYAAFPRPVAIFTSSNHASFKCLSATRTAFDPNVKSATYVWHFKPHSGHKGKDVRLNFFPGDTPGQKFYLNDDKAREFTVLFEYTDYKACAVVKLPYENHDHCMLWVSGSVVHNVPKNCLENYESICYVRVPLLDGNICKDDHE</sequence>
<name>A0A6M2E4J1_9ACAR</name>
<dbReference type="AlphaFoldDB" id="A0A6M2E4J1"/>
<dbReference type="SUPFAM" id="SSF50814">
    <property type="entry name" value="Lipocalins"/>
    <property type="match status" value="1"/>
</dbReference>
<evidence type="ECO:0000256" key="1">
    <source>
        <dbReference type="SAM" id="SignalP"/>
    </source>
</evidence>
<dbReference type="GO" id="GO:0043176">
    <property type="term" value="F:amine binding"/>
    <property type="evidence" value="ECO:0007669"/>
    <property type="project" value="InterPro"/>
</dbReference>
<dbReference type="Gene3D" id="2.40.128.20">
    <property type="match status" value="1"/>
</dbReference>
<proteinExistence type="predicted"/>
<keyword evidence="1" id="KW-0732">Signal</keyword>
<dbReference type="GO" id="GO:0030682">
    <property type="term" value="P:symbiont-mediated perturbation of host defenses"/>
    <property type="evidence" value="ECO:0007669"/>
    <property type="project" value="InterPro"/>
</dbReference>
<feature type="chain" id="PRO_5026755679" evidence="1">
    <location>
        <begin position="19"/>
        <end position="177"/>
    </location>
</feature>
<feature type="signal peptide" evidence="1">
    <location>
        <begin position="1"/>
        <end position="18"/>
    </location>
</feature>
<dbReference type="Pfam" id="PF02098">
    <property type="entry name" value="His_binding"/>
    <property type="match status" value="1"/>
</dbReference>
<dbReference type="EMBL" id="GIDH01001379">
    <property type="protein sequence ID" value="NOV53322.1"/>
    <property type="molecule type" value="Transcribed_RNA"/>
</dbReference>
<protein>
    <submittedName>
        <fullName evidence="2">Putative lipocalin-5 1</fullName>
    </submittedName>
</protein>
<accession>A0A6M2E4J1</accession>